<comment type="caution">
    <text evidence="5">The sequence shown here is derived from an EMBL/GenBank/DDBJ whole genome shotgun (WGS) entry which is preliminary data.</text>
</comment>
<gene>
    <name evidence="3 5" type="primary">nagB</name>
    <name evidence="5" type="ORF">E6W99_08100</name>
</gene>
<dbReference type="GO" id="GO:0006043">
    <property type="term" value="P:glucosamine catabolic process"/>
    <property type="evidence" value="ECO:0007669"/>
    <property type="project" value="TreeGrafter"/>
</dbReference>
<dbReference type="EC" id="3.5.99.6" evidence="3"/>
<evidence type="ECO:0000256" key="1">
    <source>
        <dbReference type="ARBA" id="ARBA00022801"/>
    </source>
</evidence>
<protein>
    <recommendedName>
        <fullName evidence="3">Glucosamine-6-phosphate deaminase</fullName>
        <ecNumber evidence="3">3.5.99.6</ecNumber>
    </recommendedName>
    <alternativeName>
        <fullName evidence="3">GlcN6P deaminase</fullName>
        <shortName evidence="3">GNPDA</shortName>
    </alternativeName>
    <alternativeName>
        <fullName evidence="3">Glucosamine-6-phosphate isomerase</fullName>
    </alternativeName>
</protein>
<evidence type="ECO:0000256" key="3">
    <source>
        <dbReference type="HAMAP-Rule" id="MF_01241"/>
    </source>
</evidence>
<dbReference type="InterPro" id="IPR006148">
    <property type="entry name" value="Glc/Gal-6P_isomerase"/>
</dbReference>
<dbReference type="NCBIfam" id="TIGR00502">
    <property type="entry name" value="nagB"/>
    <property type="match status" value="1"/>
</dbReference>
<dbReference type="AlphaFoldDB" id="A0A4S4C0H7"/>
<comment type="caution">
    <text evidence="3">Lacks conserved residue(s) required for the propagation of feature annotation.</text>
</comment>
<proteinExistence type="inferred from homology"/>
<feature type="domain" description="Glucosamine/galactosamine-6-phosphate isomerase" evidence="4">
    <location>
        <begin position="15"/>
        <end position="224"/>
    </location>
</feature>
<organism evidence="5 6">
    <name type="scientific">Metabacillus sediminilitoris</name>
    <dbReference type="NCBI Taxonomy" id="2567941"/>
    <lineage>
        <taxon>Bacteria</taxon>
        <taxon>Bacillati</taxon>
        <taxon>Bacillota</taxon>
        <taxon>Bacilli</taxon>
        <taxon>Bacillales</taxon>
        <taxon>Bacillaceae</taxon>
        <taxon>Metabacillus</taxon>
    </lineage>
</organism>
<dbReference type="GO" id="GO:0042802">
    <property type="term" value="F:identical protein binding"/>
    <property type="evidence" value="ECO:0007669"/>
    <property type="project" value="TreeGrafter"/>
</dbReference>
<dbReference type="CDD" id="cd01399">
    <property type="entry name" value="GlcN6P_deaminase"/>
    <property type="match status" value="1"/>
</dbReference>
<keyword evidence="2 3" id="KW-0119">Carbohydrate metabolism</keyword>
<feature type="active site" description="For ring-opening step" evidence="3">
    <location>
        <position position="136"/>
    </location>
</feature>
<comment type="pathway">
    <text evidence="3">Amino-sugar metabolism; N-acetylneuraminate degradation; D-fructose 6-phosphate from N-acetylneuraminate: step 5/5.</text>
</comment>
<dbReference type="GO" id="GO:0005975">
    <property type="term" value="P:carbohydrate metabolic process"/>
    <property type="evidence" value="ECO:0007669"/>
    <property type="project" value="InterPro"/>
</dbReference>
<dbReference type="Gene3D" id="3.40.50.1360">
    <property type="match status" value="1"/>
</dbReference>
<reference evidence="5 6" key="1">
    <citation type="submission" date="2019-04" db="EMBL/GenBank/DDBJ databases">
        <title>Bacillus sediminilitoris sp. nov., isolated from a tidal flat sediment on the East China Sea.</title>
        <authorList>
            <person name="Wei Y."/>
            <person name="Mao H."/>
            <person name="Fang J."/>
        </authorList>
    </citation>
    <scope>NUCLEOTIDE SEQUENCE [LARGE SCALE GENOMIC DNA]</scope>
    <source>
        <strain evidence="5 6">DSL-17</strain>
    </source>
</reference>
<dbReference type="GO" id="GO:0004342">
    <property type="term" value="F:glucosamine-6-phosphate deaminase activity"/>
    <property type="evidence" value="ECO:0007669"/>
    <property type="project" value="UniProtKB-UniRule"/>
</dbReference>
<comment type="similarity">
    <text evidence="3">Belongs to the glucosamine/galactosamine-6-phosphate isomerase family. NagB subfamily.</text>
</comment>
<dbReference type="PANTHER" id="PTHR11280">
    <property type="entry name" value="GLUCOSAMINE-6-PHOSPHATE ISOMERASE"/>
    <property type="match status" value="1"/>
</dbReference>
<comment type="catalytic activity">
    <reaction evidence="3">
        <text>alpha-D-glucosamine 6-phosphate + H2O = beta-D-fructose 6-phosphate + NH4(+)</text>
        <dbReference type="Rhea" id="RHEA:12172"/>
        <dbReference type="ChEBI" id="CHEBI:15377"/>
        <dbReference type="ChEBI" id="CHEBI:28938"/>
        <dbReference type="ChEBI" id="CHEBI:57634"/>
        <dbReference type="ChEBI" id="CHEBI:75989"/>
        <dbReference type="EC" id="3.5.99.6"/>
    </reaction>
</comment>
<evidence type="ECO:0000259" key="4">
    <source>
        <dbReference type="Pfam" id="PF01182"/>
    </source>
</evidence>
<dbReference type="PROSITE" id="PS01161">
    <property type="entry name" value="GLC_GALNAC_ISOMERASE"/>
    <property type="match status" value="1"/>
</dbReference>
<keyword evidence="1 3" id="KW-0378">Hydrolase</keyword>
<keyword evidence="6" id="KW-1185">Reference proteome</keyword>
<feature type="active site" description="Proton acceptor; for ring-opening step" evidence="3">
    <location>
        <position position="138"/>
    </location>
</feature>
<dbReference type="HAMAP" id="MF_01241">
    <property type="entry name" value="GlcN6P_deamin"/>
    <property type="match status" value="1"/>
</dbReference>
<dbReference type="InterPro" id="IPR018321">
    <property type="entry name" value="Glucosamine6P_isomerase_CS"/>
</dbReference>
<evidence type="ECO:0000313" key="5">
    <source>
        <dbReference type="EMBL" id="THF81108.1"/>
    </source>
</evidence>
<feature type="active site" description="For ring-opening step" evidence="3">
    <location>
        <position position="143"/>
    </location>
</feature>
<dbReference type="UniPathway" id="UPA00629">
    <property type="reaction ID" value="UER00684"/>
</dbReference>
<evidence type="ECO:0000313" key="6">
    <source>
        <dbReference type="Proteomes" id="UP000310334"/>
    </source>
</evidence>
<sequence length="242" mass="26488">MKLTVFKNEKDIDQAAADSVIEVIKSNPEATIGLATGQTPVGLYQKLVQAHQNGKVSFKQVTTYNIDEYAGLAKDHPQSFYDFMKTHLFSKVDVPEENIHIPDGASSDLEAEAERYEAELEKAGQLDVQILSIGLNGHIGFNEPGHTLHAETHVVTLTEDTREVNSQAFSSLEDVPKKAITMGIGSMMKAKKIVFIAKGEAKASILKQAFKGPIDPLVPGSLLQLHPNLEVYLDESAAEYLK</sequence>
<dbReference type="Pfam" id="PF01182">
    <property type="entry name" value="Glucosamine_iso"/>
    <property type="match status" value="1"/>
</dbReference>
<dbReference type="GO" id="GO:0006046">
    <property type="term" value="P:N-acetylglucosamine catabolic process"/>
    <property type="evidence" value="ECO:0007669"/>
    <property type="project" value="UniProtKB-UniRule"/>
</dbReference>
<dbReference type="OrthoDB" id="9791139at2"/>
<dbReference type="Proteomes" id="UP000310334">
    <property type="component" value="Unassembled WGS sequence"/>
</dbReference>
<dbReference type="PANTHER" id="PTHR11280:SF5">
    <property type="entry name" value="GLUCOSAMINE-6-PHOSPHATE ISOMERASE"/>
    <property type="match status" value="1"/>
</dbReference>
<dbReference type="SUPFAM" id="SSF100950">
    <property type="entry name" value="NagB/RpiA/CoA transferase-like"/>
    <property type="match status" value="1"/>
</dbReference>
<dbReference type="InterPro" id="IPR004547">
    <property type="entry name" value="Glucosamine6P_isomerase"/>
</dbReference>
<dbReference type="GO" id="GO:0005737">
    <property type="term" value="C:cytoplasm"/>
    <property type="evidence" value="ECO:0007669"/>
    <property type="project" value="TreeGrafter"/>
</dbReference>
<dbReference type="GO" id="GO:0019262">
    <property type="term" value="P:N-acetylneuraminate catabolic process"/>
    <property type="evidence" value="ECO:0007669"/>
    <property type="project" value="UniProtKB-UniRule"/>
</dbReference>
<dbReference type="EMBL" id="SSNT01000005">
    <property type="protein sequence ID" value="THF81108.1"/>
    <property type="molecule type" value="Genomic_DNA"/>
</dbReference>
<evidence type="ECO:0000256" key="2">
    <source>
        <dbReference type="ARBA" id="ARBA00023277"/>
    </source>
</evidence>
<dbReference type="InterPro" id="IPR037171">
    <property type="entry name" value="NagB/RpiA_transferase-like"/>
</dbReference>
<accession>A0A4S4C0H7</accession>
<comment type="function">
    <text evidence="3">Catalyzes the reversible isomerization-deamination of glucosamine 6-phosphate (GlcN6P) to form fructose 6-phosphate (Fru6P) and ammonium ion.</text>
</comment>
<dbReference type="RefSeq" id="WP_136352682.1">
    <property type="nucleotide sequence ID" value="NZ_CP046266.1"/>
</dbReference>
<feature type="active site" description="Proton acceptor; for enolization step" evidence="3">
    <location>
        <position position="67"/>
    </location>
</feature>
<name>A0A4S4C0H7_9BACI</name>